<evidence type="ECO:0000313" key="2">
    <source>
        <dbReference type="EMBL" id="EOA18456.1"/>
    </source>
</evidence>
<dbReference type="PANTHER" id="PTHR31293">
    <property type="entry name" value="RNI-LIKE SUPERFAMILY PROTEIN"/>
    <property type="match status" value="1"/>
</dbReference>
<sequence length="463" mass="52963">MDLISNLPEELLCHILSFLTTKEAALTSVLSKRWRDLIAFVPNLNIDNCDFRPSFMDFVDRVLALQGSSPLKKFYLSGMGSIDLDRVNGWIQNVMVRGVSKIDLSIFDDRESVDNNNHMCPKVFQNKKLVKLELEFGFDLSLIDGSLFLPKLKTLVLKSVYVSADKFEILLHALPALEELVLYDLDWKEYWDVTVTVSSASLKVLTIGFNSSIINYLFDTPSLVYFGYSDYAAEDYSVANMDNLFEAQISLWVRDKEIERARFPHGIWLENDEENVINRFSNVGNLMNGIRNVRCLVLSPNTLEVLSVCCESLPMFKNLNSLTIKSDNKRGWQAMPVLLRKCPHLETLVFEGLLHYVTDKCGDACDCVSREEKGRSLTSCPVKVLEIKGFQGATKEILLIKHFLDYFPCLKEMKIYMEENDPTQLIVPQVSEVIEEMMMEHYNKSSSCILQLLVSGNLYKKWT</sequence>
<protein>
    <recommendedName>
        <fullName evidence="1">F-box domain-containing protein</fullName>
    </recommendedName>
</protein>
<dbReference type="InterPro" id="IPR001810">
    <property type="entry name" value="F-box_dom"/>
</dbReference>
<evidence type="ECO:0000259" key="1">
    <source>
        <dbReference type="PROSITE" id="PS50181"/>
    </source>
</evidence>
<organism evidence="2 3">
    <name type="scientific">Capsella rubella</name>
    <dbReference type="NCBI Taxonomy" id="81985"/>
    <lineage>
        <taxon>Eukaryota</taxon>
        <taxon>Viridiplantae</taxon>
        <taxon>Streptophyta</taxon>
        <taxon>Embryophyta</taxon>
        <taxon>Tracheophyta</taxon>
        <taxon>Spermatophyta</taxon>
        <taxon>Magnoliopsida</taxon>
        <taxon>eudicotyledons</taxon>
        <taxon>Gunneridae</taxon>
        <taxon>Pentapetalae</taxon>
        <taxon>rosids</taxon>
        <taxon>malvids</taxon>
        <taxon>Brassicales</taxon>
        <taxon>Brassicaceae</taxon>
        <taxon>Camelineae</taxon>
        <taxon>Capsella</taxon>
    </lineage>
</organism>
<dbReference type="CDD" id="cd22160">
    <property type="entry name" value="F-box_AtFBL13-like"/>
    <property type="match status" value="1"/>
</dbReference>
<reference evidence="3" key="1">
    <citation type="journal article" date="2013" name="Nat. Genet.">
        <title>The Capsella rubella genome and the genomic consequences of rapid mating system evolution.</title>
        <authorList>
            <person name="Slotte T."/>
            <person name="Hazzouri K.M."/>
            <person name="Agren J.A."/>
            <person name="Koenig D."/>
            <person name="Maumus F."/>
            <person name="Guo Y.L."/>
            <person name="Steige K."/>
            <person name="Platts A.E."/>
            <person name="Escobar J.S."/>
            <person name="Newman L.K."/>
            <person name="Wang W."/>
            <person name="Mandakova T."/>
            <person name="Vello E."/>
            <person name="Smith L.M."/>
            <person name="Henz S.R."/>
            <person name="Steffen J."/>
            <person name="Takuno S."/>
            <person name="Brandvain Y."/>
            <person name="Coop G."/>
            <person name="Andolfatto P."/>
            <person name="Hu T.T."/>
            <person name="Blanchette M."/>
            <person name="Clark R.M."/>
            <person name="Quesneville H."/>
            <person name="Nordborg M."/>
            <person name="Gaut B.S."/>
            <person name="Lysak M.A."/>
            <person name="Jenkins J."/>
            <person name="Grimwood J."/>
            <person name="Chapman J."/>
            <person name="Prochnik S."/>
            <person name="Shu S."/>
            <person name="Rokhsar D."/>
            <person name="Schmutz J."/>
            <person name="Weigel D."/>
            <person name="Wright S.I."/>
        </authorList>
    </citation>
    <scope>NUCLEOTIDE SEQUENCE [LARGE SCALE GENOMIC DNA]</scope>
    <source>
        <strain evidence="3">cv. Monte Gargano</strain>
    </source>
</reference>
<dbReference type="SUPFAM" id="SSF52047">
    <property type="entry name" value="RNI-like"/>
    <property type="match status" value="1"/>
</dbReference>
<keyword evidence="3" id="KW-1185">Reference proteome</keyword>
<name>R0F9V8_9BRAS</name>
<dbReference type="SMART" id="SM00256">
    <property type="entry name" value="FBOX"/>
    <property type="match status" value="1"/>
</dbReference>
<dbReference type="InterPro" id="IPR055411">
    <property type="entry name" value="LRR_FXL15/At3g58940/PEG3-like"/>
</dbReference>
<proteinExistence type="predicted"/>
<accession>R0F9V8</accession>
<dbReference type="eggNOG" id="ENOG502RYTW">
    <property type="taxonomic scope" value="Eukaryota"/>
</dbReference>
<dbReference type="Pfam" id="PF24758">
    <property type="entry name" value="LRR_At5g56370"/>
    <property type="match status" value="1"/>
</dbReference>
<dbReference type="KEGG" id="crb:17880991"/>
<dbReference type="PROSITE" id="PS50181">
    <property type="entry name" value="FBOX"/>
    <property type="match status" value="1"/>
</dbReference>
<evidence type="ECO:0000313" key="3">
    <source>
        <dbReference type="Proteomes" id="UP000029121"/>
    </source>
</evidence>
<dbReference type="PANTHER" id="PTHR31293:SF25">
    <property type="entry name" value="F-BOX_RNI SUPERFAMILY PROTEIN"/>
    <property type="match status" value="1"/>
</dbReference>
<gene>
    <name evidence="2" type="ORF">CARUB_v10007000mg</name>
</gene>
<dbReference type="SMART" id="SM00579">
    <property type="entry name" value="FBD"/>
    <property type="match status" value="1"/>
</dbReference>
<dbReference type="STRING" id="81985.R0F9V8"/>
<dbReference type="Proteomes" id="UP000029121">
    <property type="component" value="Unassembled WGS sequence"/>
</dbReference>
<dbReference type="Pfam" id="PF00646">
    <property type="entry name" value="F-box"/>
    <property type="match status" value="1"/>
</dbReference>
<dbReference type="OrthoDB" id="612216at2759"/>
<dbReference type="AlphaFoldDB" id="R0F9V8"/>
<dbReference type="InterPro" id="IPR055294">
    <property type="entry name" value="FBL60-like"/>
</dbReference>
<dbReference type="Gene3D" id="3.80.10.10">
    <property type="entry name" value="Ribonuclease Inhibitor"/>
    <property type="match status" value="1"/>
</dbReference>
<dbReference type="InterPro" id="IPR006566">
    <property type="entry name" value="FBD"/>
</dbReference>
<dbReference type="InterPro" id="IPR032675">
    <property type="entry name" value="LRR_dom_sf"/>
</dbReference>
<dbReference type="InterPro" id="IPR053781">
    <property type="entry name" value="F-box_AtFBL13-like"/>
</dbReference>
<dbReference type="EMBL" id="KB870811">
    <property type="protein sequence ID" value="EOA18456.1"/>
    <property type="molecule type" value="Genomic_DNA"/>
</dbReference>
<feature type="domain" description="F-box" evidence="1">
    <location>
        <begin position="1"/>
        <end position="38"/>
    </location>
</feature>
<dbReference type="SUPFAM" id="SSF81383">
    <property type="entry name" value="F-box domain"/>
    <property type="match status" value="1"/>
</dbReference>
<dbReference type="InterPro" id="IPR036047">
    <property type="entry name" value="F-box-like_dom_sf"/>
</dbReference>
<dbReference type="Gene3D" id="1.20.1280.50">
    <property type="match status" value="1"/>
</dbReference>